<evidence type="ECO:0000313" key="1">
    <source>
        <dbReference type="EMBL" id="CAK9862802.1"/>
    </source>
</evidence>
<dbReference type="EMBL" id="OZ023714">
    <property type="protein sequence ID" value="CAK9862802.1"/>
    <property type="molecule type" value="Genomic_DNA"/>
</dbReference>
<accession>A0ABP1AK71</accession>
<name>A0ABP1AK71_9BRYO</name>
<protein>
    <submittedName>
        <fullName evidence="1">Uncharacterized protein</fullName>
    </submittedName>
</protein>
<gene>
    <name evidence="1" type="ORF">CSSPJE1EN2_LOCUS5797</name>
</gene>
<keyword evidence="2" id="KW-1185">Reference proteome</keyword>
<reference evidence="1" key="1">
    <citation type="submission" date="2024-03" db="EMBL/GenBank/DDBJ databases">
        <authorList>
            <consortium name="ELIXIR-Norway"/>
            <consortium name="Elixir Norway"/>
        </authorList>
    </citation>
    <scope>NUCLEOTIDE SEQUENCE</scope>
</reference>
<sequence length="87" mass="9835">MCGVADVAELRQRKTDLPRMEHEFDELRRRRRGGPGKNGLRIGRKSKLGGGGWVTRIAGWGTGHRATLTAVVGSRIRSWIRSLRRTR</sequence>
<organism evidence="1 2">
    <name type="scientific">Sphagnum jensenii</name>
    <dbReference type="NCBI Taxonomy" id="128206"/>
    <lineage>
        <taxon>Eukaryota</taxon>
        <taxon>Viridiplantae</taxon>
        <taxon>Streptophyta</taxon>
        <taxon>Embryophyta</taxon>
        <taxon>Bryophyta</taxon>
        <taxon>Sphagnophytina</taxon>
        <taxon>Sphagnopsida</taxon>
        <taxon>Sphagnales</taxon>
        <taxon>Sphagnaceae</taxon>
        <taxon>Sphagnum</taxon>
    </lineage>
</organism>
<proteinExistence type="predicted"/>
<evidence type="ECO:0000313" key="2">
    <source>
        <dbReference type="Proteomes" id="UP001497522"/>
    </source>
</evidence>
<dbReference type="Proteomes" id="UP001497522">
    <property type="component" value="Chromosome 13"/>
</dbReference>